<comment type="caution">
    <text evidence="1">The sequence shown here is derived from an EMBL/GenBank/DDBJ whole genome shotgun (WGS) entry which is preliminary data.</text>
</comment>
<name>A0ABS7RS38_9ENTR</name>
<evidence type="ECO:0000313" key="1">
    <source>
        <dbReference type="EMBL" id="MBZ0056645.1"/>
    </source>
</evidence>
<dbReference type="InterPro" id="IPR051159">
    <property type="entry name" value="Hexapeptide_acetyltransf"/>
</dbReference>
<dbReference type="Proteomes" id="UP000706580">
    <property type="component" value="Unassembled WGS sequence"/>
</dbReference>
<reference evidence="1 2" key="1">
    <citation type="submission" date="2020-11" db="EMBL/GenBank/DDBJ databases">
        <title>Draft Genome of Enterobacter sp. strain EMC7.</title>
        <authorList>
            <person name="Barman P."/>
            <person name="Sinha S."/>
            <person name="Sen S."/>
            <person name="Chakraborty R."/>
        </authorList>
    </citation>
    <scope>NUCLEOTIDE SEQUENCE [LARGE SCALE GENOMIC DNA]</scope>
    <source>
        <strain evidence="1 2">EMC7</strain>
    </source>
</reference>
<gene>
    <name evidence="1" type="ORF">ITX56_02205</name>
</gene>
<evidence type="ECO:0000313" key="2">
    <source>
        <dbReference type="Proteomes" id="UP000706580"/>
    </source>
</evidence>
<dbReference type="PANTHER" id="PTHR23416">
    <property type="entry name" value="SIALIC ACID SYNTHASE-RELATED"/>
    <property type="match status" value="1"/>
</dbReference>
<keyword evidence="2" id="KW-1185">Reference proteome</keyword>
<accession>A0ABS7RS38</accession>
<dbReference type="EMBL" id="JADMNK010000001">
    <property type="protein sequence ID" value="MBZ0056645.1"/>
    <property type="molecule type" value="Genomic_DNA"/>
</dbReference>
<dbReference type="PANTHER" id="PTHR23416:SF78">
    <property type="entry name" value="LIPOPOLYSACCHARIDE BIOSYNTHESIS O-ACETYL TRANSFERASE WBBJ-RELATED"/>
    <property type="match status" value="1"/>
</dbReference>
<sequence>MFFKIKWLFSALFLSLFLKKIKFPTFIAFPVFFKGLNRVSIGKHVRIFPGCRLETHGDGEIIIEDDVSLAQNVHITSGTKLVIKQGTLITANVYITSIDHNYEEIGVPIPRQSHKYRETIIGKNCFIGMGVAIQAGTILGEQCIVGANSVVRGTFPDYCVIAGVPAKIIKIYNKESGEWVRV</sequence>
<dbReference type="Gene3D" id="2.160.10.10">
    <property type="entry name" value="Hexapeptide repeat proteins"/>
    <property type="match status" value="1"/>
</dbReference>
<protein>
    <submittedName>
        <fullName evidence="1">Acyltransferase</fullName>
    </submittedName>
</protein>
<dbReference type="CDD" id="cd04647">
    <property type="entry name" value="LbH_MAT_like"/>
    <property type="match status" value="1"/>
</dbReference>
<proteinExistence type="predicted"/>
<dbReference type="Pfam" id="PF00132">
    <property type="entry name" value="Hexapep"/>
    <property type="match status" value="1"/>
</dbReference>
<organism evidence="1 2">
    <name type="scientific">Leclercia barmai</name>
    <dbReference type="NCBI Taxonomy" id="2785629"/>
    <lineage>
        <taxon>Bacteria</taxon>
        <taxon>Pseudomonadati</taxon>
        <taxon>Pseudomonadota</taxon>
        <taxon>Gammaproteobacteria</taxon>
        <taxon>Enterobacterales</taxon>
        <taxon>Enterobacteriaceae</taxon>
        <taxon>Leclercia</taxon>
    </lineage>
</organism>
<dbReference type="InterPro" id="IPR011004">
    <property type="entry name" value="Trimer_LpxA-like_sf"/>
</dbReference>
<keyword evidence="1" id="KW-0012">Acyltransferase</keyword>
<dbReference type="SUPFAM" id="SSF51161">
    <property type="entry name" value="Trimeric LpxA-like enzymes"/>
    <property type="match status" value="1"/>
</dbReference>
<dbReference type="RefSeq" id="WP_223073796.1">
    <property type="nucleotide sequence ID" value="NZ_JADMNK010000001.1"/>
</dbReference>
<dbReference type="InterPro" id="IPR001451">
    <property type="entry name" value="Hexapep"/>
</dbReference>
<dbReference type="GO" id="GO:0016746">
    <property type="term" value="F:acyltransferase activity"/>
    <property type="evidence" value="ECO:0007669"/>
    <property type="project" value="UniProtKB-KW"/>
</dbReference>
<keyword evidence="1" id="KW-0808">Transferase</keyword>